<name>A0A8H6RLE2_9PEZI</name>
<feature type="domain" description="AB hydrolase-1" evidence="1">
    <location>
        <begin position="7"/>
        <end position="237"/>
    </location>
</feature>
<dbReference type="PANTHER" id="PTHR37017">
    <property type="entry name" value="AB HYDROLASE-1 DOMAIN-CONTAINING PROTEIN-RELATED"/>
    <property type="match status" value="1"/>
</dbReference>
<dbReference type="InterPro" id="IPR052897">
    <property type="entry name" value="Sec-Metab_Biosynth_Hydrolase"/>
</dbReference>
<evidence type="ECO:0000313" key="3">
    <source>
        <dbReference type="Proteomes" id="UP000660729"/>
    </source>
</evidence>
<gene>
    <name evidence="2" type="ORF">HII31_05643</name>
</gene>
<evidence type="ECO:0000259" key="1">
    <source>
        <dbReference type="Pfam" id="PF12697"/>
    </source>
</evidence>
<dbReference type="Proteomes" id="UP000660729">
    <property type="component" value="Unassembled WGS sequence"/>
</dbReference>
<dbReference type="AlphaFoldDB" id="A0A8H6RLE2"/>
<dbReference type="InterPro" id="IPR029058">
    <property type="entry name" value="AB_hydrolase_fold"/>
</dbReference>
<dbReference type="OrthoDB" id="1263307at2759"/>
<dbReference type="Pfam" id="PF12697">
    <property type="entry name" value="Abhydrolase_6"/>
    <property type="match status" value="1"/>
</dbReference>
<accession>A0A8H6RLE2</accession>
<proteinExistence type="predicted"/>
<comment type="caution">
    <text evidence="2">The sequence shown here is derived from an EMBL/GenBank/DDBJ whole genome shotgun (WGS) entry which is preliminary data.</text>
</comment>
<dbReference type="Gene3D" id="3.40.50.1820">
    <property type="entry name" value="alpha/beta hydrolase"/>
    <property type="match status" value="1"/>
</dbReference>
<dbReference type="EMBL" id="JABCIY010000097">
    <property type="protein sequence ID" value="KAF7192998.1"/>
    <property type="molecule type" value="Genomic_DNA"/>
</dbReference>
<reference evidence="2" key="1">
    <citation type="submission" date="2020-04" db="EMBL/GenBank/DDBJ databases">
        <title>Draft genome resource of the tomato pathogen Pseudocercospora fuligena.</title>
        <authorList>
            <person name="Zaccaron A."/>
        </authorList>
    </citation>
    <scope>NUCLEOTIDE SEQUENCE</scope>
    <source>
        <strain evidence="2">PF001</strain>
    </source>
</reference>
<organism evidence="2 3">
    <name type="scientific">Pseudocercospora fuligena</name>
    <dbReference type="NCBI Taxonomy" id="685502"/>
    <lineage>
        <taxon>Eukaryota</taxon>
        <taxon>Fungi</taxon>
        <taxon>Dikarya</taxon>
        <taxon>Ascomycota</taxon>
        <taxon>Pezizomycotina</taxon>
        <taxon>Dothideomycetes</taxon>
        <taxon>Dothideomycetidae</taxon>
        <taxon>Mycosphaerellales</taxon>
        <taxon>Mycosphaerellaceae</taxon>
        <taxon>Pseudocercospora</taxon>
    </lineage>
</organism>
<evidence type="ECO:0000313" key="2">
    <source>
        <dbReference type="EMBL" id="KAF7192998.1"/>
    </source>
</evidence>
<sequence length="244" mass="27634">MSSSPTIIIVPGAWHRQFHIQPFLDEITRRGHRVQCVPLRNSYTDLPRPSWEDEVTHISRPIQHEINAGRDVCVLLHSYAGIPGSEALNRIVRAGGLEEQPGKGRLVRAIFFSAFTFPAGFVVDTKMFVGPDHPEFSIGDDGLAYHSKPYEAFFNDLSREDAQPYVDQIKPYYYILGGGQISSDDWKRIPRTIIGAKNDLSITKAALEQMWAEFRDEMQWIETGHTPFPAKPKYMADVILGHLV</sequence>
<dbReference type="InterPro" id="IPR000073">
    <property type="entry name" value="AB_hydrolase_1"/>
</dbReference>
<dbReference type="PANTHER" id="PTHR37017:SF11">
    <property type="entry name" value="ESTERASE_LIPASE_THIOESTERASE DOMAIN-CONTAINING PROTEIN"/>
    <property type="match status" value="1"/>
</dbReference>
<dbReference type="SUPFAM" id="SSF53474">
    <property type="entry name" value="alpha/beta-Hydrolases"/>
    <property type="match status" value="1"/>
</dbReference>
<keyword evidence="3" id="KW-1185">Reference proteome</keyword>
<protein>
    <recommendedName>
        <fullName evidence="1">AB hydrolase-1 domain-containing protein</fullName>
    </recommendedName>
</protein>